<dbReference type="Proteomes" id="UP000249645">
    <property type="component" value="Unassembled WGS sequence"/>
</dbReference>
<evidence type="ECO:0000313" key="5">
    <source>
        <dbReference type="EMBL" id="PZP45209.1"/>
    </source>
</evidence>
<dbReference type="PROSITE" id="PS01124">
    <property type="entry name" value="HTH_ARAC_FAMILY_2"/>
    <property type="match status" value="1"/>
</dbReference>
<accession>A0A2W5GTE5</accession>
<evidence type="ECO:0000256" key="1">
    <source>
        <dbReference type="ARBA" id="ARBA00023015"/>
    </source>
</evidence>
<keyword evidence="3" id="KW-0804">Transcription</keyword>
<dbReference type="Pfam" id="PF12833">
    <property type="entry name" value="HTH_18"/>
    <property type="match status" value="1"/>
</dbReference>
<dbReference type="AlphaFoldDB" id="A0A2W5GTE5"/>
<dbReference type="SUPFAM" id="SSF51215">
    <property type="entry name" value="Regulatory protein AraC"/>
    <property type="match status" value="1"/>
</dbReference>
<evidence type="ECO:0000256" key="2">
    <source>
        <dbReference type="ARBA" id="ARBA00023125"/>
    </source>
</evidence>
<dbReference type="PANTHER" id="PTHR43280">
    <property type="entry name" value="ARAC-FAMILY TRANSCRIPTIONAL REGULATOR"/>
    <property type="match status" value="1"/>
</dbReference>
<dbReference type="Gene3D" id="1.10.10.60">
    <property type="entry name" value="Homeodomain-like"/>
    <property type="match status" value="1"/>
</dbReference>
<dbReference type="InterPro" id="IPR009057">
    <property type="entry name" value="Homeodomain-like_sf"/>
</dbReference>
<feature type="domain" description="HTH araC/xylS-type" evidence="4">
    <location>
        <begin position="186"/>
        <end position="284"/>
    </location>
</feature>
<dbReference type="PANTHER" id="PTHR43280:SF32">
    <property type="entry name" value="TRANSCRIPTIONAL REGULATORY PROTEIN"/>
    <property type="match status" value="1"/>
</dbReference>
<dbReference type="InterPro" id="IPR018060">
    <property type="entry name" value="HTH_AraC"/>
</dbReference>
<keyword evidence="1" id="KW-0805">Transcription regulation</keyword>
<sequence length="285" mass="32906">MKTYENIQETLSFYGVNCKESYYISSGDYVKLFPRKPFRMDYFAVCICTAGSIRLNINKNDYTIKKTGVLISAPTTVVRFVKSSPNFRLKLLFFDRNFLLKNISNPFIIEKLNLFLNVSYTIMHLDEVDYETSLSLLKYLQKKSTVEGIYTNDIIRSTILNLLFELAETIARKGIPTSQNHSDLSIRFADLVVQHFKEYKNVDYYTTTLCVSNKHLIEVVKKSTGKTPHQFIDEMLLKESIVLLGNTTMSITDIAFELNFQSVASFSRFFKANSGHSPTQYRKKK</sequence>
<dbReference type="GO" id="GO:0043565">
    <property type="term" value="F:sequence-specific DNA binding"/>
    <property type="evidence" value="ECO:0007669"/>
    <property type="project" value="InterPro"/>
</dbReference>
<reference evidence="5 6" key="1">
    <citation type="submission" date="2017-11" db="EMBL/GenBank/DDBJ databases">
        <title>Infants hospitalized years apart are colonized by the same room-sourced microbial strains.</title>
        <authorList>
            <person name="Brooks B."/>
            <person name="Olm M.R."/>
            <person name="Firek B.A."/>
            <person name="Baker R."/>
            <person name="Thomas B.C."/>
            <person name="Morowitz M.J."/>
            <person name="Banfield J.F."/>
        </authorList>
    </citation>
    <scope>NUCLEOTIDE SEQUENCE [LARGE SCALE GENOMIC DNA]</scope>
    <source>
        <strain evidence="5">S2_009_000_R2_76</strain>
    </source>
</reference>
<evidence type="ECO:0000256" key="3">
    <source>
        <dbReference type="ARBA" id="ARBA00023163"/>
    </source>
</evidence>
<gene>
    <name evidence="5" type="ORF">DI598_13645</name>
</gene>
<evidence type="ECO:0000259" key="4">
    <source>
        <dbReference type="PROSITE" id="PS01124"/>
    </source>
</evidence>
<name>A0A2W5GTE5_9SPHI</name>
<dbReference type="InterPro" id="IPR037923">
    <property type="entry name" value="HTH-like"/>
</dbReference>
<dbReference type="GO" id="GO:0003700">
    <property type="term" value="F:DNA-binding transcription factor activity"/>
    <property type="evidence" value="ECO:0007669"/>
    <property type="project" value="InterPro"/>
</dbReference>
<comment type="caution">
    <text evidence="5">The sequence shown here is derived from an EMBL/GenBank/DDBJ whole genome shotgun (WGS) entry which is preliminary data.</text>
</comment>
<protein>
    <submittedName>
        <fullName evidence="5">AraC family transcriptional regulator</fullName>
    </submittedName>
</protein>
<organism evidence="5 6">
    <name type="scientific">Pseudopedobacter saltans</name>
    <dbReference type="NCBI Taxonomy" id="151895"/>
    <lineage>
        <taxon>Bacteria</taxon>
        <taxon>Pseudomonadati</taxon>
        <taxon>Bacteroidota</taxon>
        <taxon>Sphingobacteriia</taxon>
        <taxon>Sphingobacteriales</taxon>
        <taxon>Sphingobacteriaceae</taxon>
        <taxon>Pseudopedobacter</taxon>
    </lineage>
</organism>
<dbReference type="SUPFAM" id="SSF46689">
    <property type="entry name" value="Homeodomain-like"/>
    <property type="match status" value="1"/>
</dbReference>
<proteinExistence type="predicted"/>
<evidence type="ECO:0000313" key="6">
    <source>
        <dbReference type="Proteomes" id="UP000249645"/>
    </source>
</evidence>
<dbReference type="EMBL" id="QFOI01000280">
    <property type="protein sequence ID" value="PZP45209.1"/>
    <property type="molecule type" value="Genomic_DNA"/>
</dbReference>
<dbReference type="SMART" id="SM00342">
    <property type="entry name" value="HTH_ARAC"/>
    <property type="match status" value="1"/>
</dbReference>
<keyword evidence="2" id="KW-0238">DNA-binding</keyword>